<dbReference type="RefSeq" id="WP_091747944.1">
    <property type="nucleotide sequence ID" value="NZ_FODY01000015.1"/>
</dbReference>
<dbReference type="OrthoDB" id="9791143at2"/>
<feature type="domain" description="HTH hxlR-type" evidence="4">
    <location>
        <begin position="11"/>
        <end position="110"/>
    </location>
</feature>
<dbReference type="SUPFAM" id="SSF46785">
    <property type="entry name" value="Winged helix' DNA-binding domain"/>
    <property type="match status" value="1"/>
</dbReference>
<evidence type="ECO:0000259" key="4">
    <source>
        <dbReference type="PROSITE" id="PS51118"/>
    </source>
</evidence>
<dbReference type="STRING" id="112903.SAMN04490178_11536"/>
<keyword evidence="2 5" id="KW-0238">DNA-binding</keyword>
<reference evidence="5 6" key="1">
    <citation type="submission" date="2016-10" db="EMBL/GenBank/DDBJ databases">
        <authorList>
            <person name="de Groot N.N."/>
        </authorList>
    </citation>
    <scope>NUCLEOTIDE SEQUENCE [LARGE SCALE GENOMIC DNA]</scope>
    <source>
        <strain evidence="5 6">DSM 13305</strain>
    </source>
</reference>
<evidence type="ECO:0000256" key="3">
    <source>
        <dbReference type="ARBA" id="ARBA00023163"/>
    </source>
</evidence>
<keyword evidence="3" id="KW-0804">Transcription</keyword>
<dbReference type="AlphaFoldDB" id="A0A1H8WDE0"/>
<evidence type="ECO:0000313" key="6">
    <source>
        <dbReference type="Proteomes" id="UP000198847"/>
    </source>
</evidence>
<gene>
    <name evidence="5" type="ORF">SAMN04490178_11536</name>
</gene>
<evidence type="ECO:0000313" key="5">
    <source>
        <dbReference type="EMBL" id="SEP25148.1"/>
    </source>
</evidence>
<sequence length="117" mass="13730">MKRRELSSIPCPIEYTIELLSGKWKMHVIWQVAKQEVVRFNELRRQLNGISNVMLAQTLQELEEAGVINRHQYNEIPPRVEYSLTELGKGLLPVFDVLETWGKQCGWTYPERFVQAE</sequence>
<name>A0A1H8WDE0_9FIRM</name>
<keyword evidence="6" id="KW-1185">Reference proteome</keyword>
<proteinExistence type="predicted"/>
<protein>
    <submittedName>
        <fullName evidence="5">DNA-binding transcriptional regulator, HxlR family</fullName>
    </submittedName>
</protein>
<dbReference type="InterPro" id="IPR036390">
    <property type="entry name" value="WH_DNA-bd_sf"/>
</dbReference>
<dbReference type="GO" id="GO:0003677">
    <property type="term" value="F:DNA binding"/>
    <property type="evidence" value="ECO:0007669"/>
    <property type="project" value="UniProtKB-KW"/>
</dbReference>
<dbReference type="InterPro" id="IPR036388">
    <property type="entry name" value="WH-like_DNA-bd_sf"/>
</dbReference>
<dbReference type="PANTHER" id="PTHR33204">
    <property type="entry name" value="TRANSCRIPTIONAL REGULATOR, MARR FAMILY"/>
    <property type="match status" value="1"/>
</dbReference>
<dbReference type="EMBL" id="FODY01000015">
    <property type="protein sequence ID" value="SEP25148.1"/>
    <property type="molecule type" value="Genomic_DNA"/>
</dbReference>
<dbReference type="Gene3D" id="1.10.10.10">
    <property type="entry name" value="Winged helix-like DNA-binding domain superfamily/Winged helix DNA-binding domain"/>
    <property type="match status" value="1"/>
</dbReference>
<dbReference type="Pfam" id="PF01638">
    <property type="entry name" value="HxlR"/>
    <property type="match status" value="1"/>
</dbReference>
<accession>A0A1H8WDE0</accession>
<dbReference type="Proteomes" id="UP000198847">
    <property type="component" value="Unassembled WGS sequence"/>
</dbReference>
<keyword evidence="1" id="KW-0805">Transcription regulation</keyword>
<dbReference type="InterPro" id="IPR002577">
    <property type="entry name" value="HTH_HxlR"/>
</dbReference>
<organism evidence="5 6">
    <name type="scientific">Propionispora vibrioides</name>
    <dbReference type="NCBI Taxonomy" id="112903"/>
    <lineage>
        <taxon>Bacteria</taxon>
        <taxon>Bacillati</taxon>
        <taxon>Bacillota</taxon>
        <taxon>Negativicutes</taxon>
        <taxon>Selenomonadales</taxon>
        <taxon>Sporomusaceae</taxon>
        <taxon>Propionispora</taxon>
    </lineage>
</organism>
<evidence type="ECO:0000256" key="2">
    <source>
        <dbReference type="ARBA" id="ARBA00023125"/>
    </source>
</evidence>
<dbReference type="PROSITE" id="PS51118">
    <property type="entry name" value="HTH_HXLR"/>
    <property type="match status" value="1"/>
</dbReference>
<evidence type="ECO:0000256" key="1">
    <source>
        <dbReference type="ARBA" id="ARBA00023015"/>
    </source>
</evidence>